<dbReference type="Proteomes" id="UP000283210">
    <property type="component" value="Chromosome 11"/>
</dbReference>
<feature type="compositionally biased region" description="Polar residues" evidence="2">
    <location>
        <begin position="555"/>
        <end position="579"/>
    </location>
</feature>
<dbReference type="EMBL" id="CM012447">
    <property type="protein sequence ID" value="RVE66292.1"/>
    <property type="molecule type" value="Genomic_DNA"/>
</dbReference>
<feature type="compositionally biased region" description="Basic and acidic residues" evidence="2">
    <location>
        <begin position="990"/>
        <end position="1002"/>
    </location>
</feature>
<feature type="compositionally biased region" description="Polar residues" evidence="2">
    <location>
        <begin position="679"/>
        <end position="690"/>
    </location>
</feature>
<accession>A0A437CTN8</accession>
<evidence type="ECO:0000256" key="1">
    <source>
        <dbReference type="ARBA" id="ARBA00008839"/>
    </source>
</evidence>
<dbReference type="GO" id="GO:0098978">
    <property type="term" value="C:glutamatergic synapse"/>
    <property type="evidence" value="ECO:0007669"/>
    <property type="project" value="TreeGrafter"/>
</dbReference>
<dbReference type="GO" id="GO:0060090">
    <property type="term" value="F:molecular adaptor activity"/>
    <property type="evidence" value="ECO:0007669"/>
    <property type="project" value="TreeGrafter"/>
</dbReference>
<dbReference type="OrthoDB" id="10036956at2759"/>
<feature type="region of interest" description="Disordered" evidence="2">
    <location>
        <begin position="164"/>
        <end position="238"/>
    </location>
</feature>
<gene>
    <name evidence="3" type="ORF">OJAV_G00105900</name>
</gene>
<evidence type="ECO:0000313" key="3">
    <source>
        <dbReference type="EMBL" id="RVE66292.1"/>
    </source>
</evidence>
<reference evidence="3 4" key="2">
    <citation type="submission" date="2019-01" db="EMBL/GenBank/DDBJ databases">
        <title>A chromosome length genome reference of the Java medaka (oryzias javanicus).</title>
        <authorList>
            <person name="Herpin A."/>
            <person name="Takehana Y."/>
            <person name="Naruse K."/>
            <person name="Ansai S."/>
            <person name="Kawaguchi M."/>
        </authorList>
    </citation>
    <scope>NUCLEOTIDE SEQUENCE [LARGE SCALE GENOMIC DNA]</scope>
    <source>
        <strain evidence="3">RS831</strain>
        <tissue evidence="3">Whole body</tissue>
    </source>
</reference>
<feature type="compositionally biased region" description="Polar residues" evidence="2">
    <location>
        <begin position="402"/>
        <end position="415"/>
    </location>
</feature>
<dbReference type="AlphaFoldDB" id="A0A437CTN8"/>
<feature type="region of interest" description="Disordered" evidence="2">
    <location>
        <begin position="1"/>
        <end position="23"/>
    </location>
</feature>
<dbReference type="GO" id="GO:0099572">
    <property type="term" value="C:postsynaptic specialization"/>
    <property type="evidence" value="ECO:0007669"/>
    <property type="project" value="TreeGrafter"/>
</dbReference>
<feature type="compositionally biased region" description="Basic and acidic residues" evidence="2">
    <location>
        <begin position="170"/>
        <end position="199"/>
    </location>
</feature>
<protein>
    <recommendedName>
        <fullName evidence="5">Discs, large (Drosophila) homolog-associated protein 3</fullName>
    </recommendedName>
</protein>
<name>A0A437CTN8_ORYJA</name>
<feature type="region of interest" description="Disordered" evidence="2">
    <location>
        <begin position="59"/>
        <end position="87"/>
    </location>
</feature>
<feature type="region of interest" description="Disordered" evidence="2">
    <location>
        <begin position="392"/>
        <end position="417"/>
    </location>
</feature>
<feature type="compositionally biased region" description="Gly residues" evidence="2">
    <location>
        <begin position="970"/>
        <end position="979"/>
    </location>
</feature>
<dbReference type="GO" id="GO:0023052">
    <property type="term" value="P:signaling"/>
    <property type="evidence" value="ECO:0007669"/>
    <property type="project" value="InterPro"/>
</dbReference>
<dbReference type="PANTHER" id="PTHR12353:SF4">
    <property type="entry name" value="DISKS LARGE-ASSOCIATED PROTEIN 3"/>
    <property type="match status" value="1"/>
</dbReference>
<feature type="region of interest" description="Disordered" evidence="2">
    <location>
        <begin position="539"/>
        <end position="726"/>
    </location>
</feature>
<feature type="region of interest" description="Disordered" evidence="2">
    <location>
        <begin position="936"/>
        <end position="1002"/>
    </location>
</feature>
<proteinExistence type="inferred from homology"/>
<keyword evidence="4" id="KW-1185">Reference proteome</keyword>
<comment type="similarity">
    <text evidence="1">Belongs to the SAPAP family.</text>
</comment>
<organism evidence="3 4">
    <name type="scientific">Oryzias javanicus</name>
    <name type="common">Javanese ricefish</name>
    <name type="synonym">Aplocheilus javanicus</name>
    <dbReference type="NCBI Taxonomy" id="123683"/>
    <lineage>
        <taxon>Eukaryota</taxon>
        <taxon>Metazoa</taxon>
        <taxon>Chordata</taxon>
        <taxon>Craniata</taxon>
        <taxon>Vertebrata</taxon>
        <taxon>Euteleostomi</taxon>
        <taxon>Actinopterygii</taxon>
        <taxon>Neopterygii</taxon>
        <taxon>Teleostei</taxon>
        <taxon>Neoteleostei</taxon>
        <taxon>Acanthomorphata</taxon>
        <taxon>Ovalentaria</taxon>
        <taxon>Atherinomorphae</taxon>
        <taxon>Beloniformes</taxon>
        <taxon>Adrianichthyidae</taxon>
        <taxon>Oryziinae</taxon>
        <taxon>Oryzias</taxon>
    </lineage>
</organism>
<evidence type="ECO:0000256" key="2">
    <source>
        <dbReference type="SAM" id="MobiDB-lite"/>
    </source>
</evidence>
<sequence>MKGYHVSRSMSQHSSGGGGGGPCHCSPEDCDGLGRDYYQGHGDGHYYPAGGPAEALALERHHSHSHSHSHSGGGTFPRSHPSHHPALHSFDSCEECLPAGHGGKMHRIPPNLIDQFEKQVPFHPDGFHTLQYQRTASGGAEQRSESPSRIRHLVNSVQRLFAKSHSLEAPSKREYNGTRGDYRGERGGGHRSAGEDAHYSGHQSRSTRRSKSRERSKSGDSRHESGRRHRSRTAGWWSSDDNLDSDSSFLVSGGRRGYPSGHESLDAAIQELTMKKPKERGGGPGSGECVACTTIALAGGEGGGHHGHQGHSLKRSTWSSMTVSQAREVYPSTRGGAYDKALVPMESKLKERTLHYLQVPSEDWGGGYGGGGAADSGGEIPCRRMRSGSYIKAMGDDDSADSDTSPKASPKSTLIAQREAFRRSISMDQSSRFSCKQCTDSYPNSRPAPKAHARSRSYTRSLTSSQLGEALNHQFETVCETMFGEVESQAVEALDLPGVFRTRSHSYVRAIQAGCSQDDDCLSVFSMSGPQGSIKAGAVFPYRKGAPPPLPPRMSKSSLSVRAQSSTESTQDAYFQGSGQMAPGAGPGRPKHHSNSIDLGSSDGPSGRASRGGYYTTSGPGRFRQHSNSAESLDGFRGSRELVPYGGGPGVRTKHSCSADNLLEGPPRPAKERIGGSLGKSSSLTQNNMILSKAAGQDDGRGGRKWRPSIAVQVDSSETLSDSDVEGKALTEVHSIGVQVEDEKRRARFKRSNSDKSLQFGCSFQRHSSEPESASQYTECHRTVHTQGQWAYREDFIQGGYTSEACQADPRPHQHPHLPPRSHSPLPISAERVWAGTPQKSRGWKDGARTWRRRPEENELPEEILELIRNAVGSAQILMSQKVQQFFRLCQQSVDPSAYPQPTSQDLASFWDLLQLNIEDVRIKFQDLQRIKDSGWRLPPEKKEDKKLPPPLPKKPAGGVSGSLRADSVGDGGAGGGGLVVPRAGGHTLPIREKSLDLGDRQRAEARRRLLQTKRTASFRQNSATESADSIEIYIPEAQTRL</sequence>
<evidence type="ECO:0000313" key="4">
    <source>
        <dbReference type="Proteomes" id="UP000283210"/>
    </source>
</evidence>
<dbReference type="PANTHER" id="PTHR12353">
    <property type="entry name" value="DISKS LARGE-ASSOCIATED PROTEIN DAP SAP90/PSD-95-ASSOCIATED PROTEIN"/>
    <property type="match status" value="1"/>
</dbReference>
<dbReference type="InterPro" id="IPR005026">
    <property type="entry name" value="SAPAP"/>
</dbReference>
<dbReference type="Pfam" id="PF03359">
    <property type="entry name" value="GKAP"/>
    <property type="match status" value="2"/>
</dbReference>
<feature type="compositionally biased region" description="Basic and acidic residues" evidence="2">
    <location>
        <begin position="213"/>
        <end position="224"/>
    </location>
</feature>
<feature type="compositionally biased region" description="Basic and acidic residues" evidence="2">
    <location>
        <begin position="936"/>
        <end position="948"/>
    </location>
</feature>
<reference evidence="3 4" key="1">
    <citation type="submission" date="2018-11" db="EMBL/GenBank/DDBJ databases">
        <authorList>
            <person name="Lopez-Roques C."/>
            <person name="Donnadieu C."/>
            <person name="Bouchez O."/>
            <person name="Klopp C."/>
            <person name="Cabau C."/>
            <person name="Zahm M."/>
        </authorList>
    </citation>
    <scope>NUCLEOTIDE SEQUENCE [LARGE SCALE GENOMIC DNA]</scope>
    <source>
        <strain evidence="3">RS831</strain>
        <tissue evidence="3">Whole body</tissue>
    </source>
</reference>
<evidence type="ECO:0008006" key="5">
    <source>
        <dbReference type="Google" id="ProtNLM"/>
    </source>
</evidence>
<feature type="region of interest" description="Disordered" evidence="2">
    <location>
        <begin position="436"/>
        <end position="461"/>
    </location>
</feature>